<dbReference type="AlphaFoldDB" id="A0A7J7JL48"/>
<accession>A0A7J7JL48</accession>
<dbReference type="EMBL" id="VXIV02002169">
    <property type="protein sequence ID" value="KAF6026980.1"/>
    <property type="molecule type" value="Genomic_DNA"/>
</dbReference>
<feature type="compositionally biased region" description="Basic and acidic residues" evidence="1">
    <location>
        <begin position="1"/>
        <end position="13"/>
    </location>
</feature>
<keyword evidence="3" id="KW-1185">Reference proteome</keyword>
<proteinExistence type="predicted"/>
<name>A0A7J7JL48_BUGNE</name>
<sequence>MNESMERPTHKTVVETTGKNLKSKTDTEYIEATDENTAKVDRGFVKNGDESMDTLANGKVKEFVCI</sequence>
<evidence type="ECO:0000256" key="1">
    <source>
        <dbReference type="SAM" id="MobiDB-lite"/>
    </source>
</evidence>
<organism evidence="2 3">
    <name type="scientific">Bugula neritina</name>
    <name type="common">Brown bryozoan</name>
    <name type="synonym">Sertularia neritina</name>
    <dbReference type="NCBI Taxonomy" id="10212"/>
    <lineage>
        <taxon>Eukaryota</taxon>
        <taxon>Metazoa</taxon>
        <taxon>Spiralia</taxon>
        <taxon>Lophotrochozoa</taxon>
        <taxon>Bryozoa</taxon>
        <taxon>Gymnolaemata</taxon>
        <taxon>Cheilostomatida</taxon>
        <taxon>Flustrina</taxon>
        <taxon>Buguloidea</taxon>
        <taxon>Bugulidae</taxon>
        <taxon>Bugula</taxon>
    </lineage>
</organism>
<evidence type="ECO:0000313" key="2">
    <source>
        <dbReference type="EMBL" id="KAF6026980.1"/>
    </source>
</evidence>
<feature type="region of interest" description="Disordered" evidence="1">
    <location>
        <begin position="1"/>
        <end position="20"/>
    </location>
</feature>
<comment type="caution">
    <text evidence="2">The sequence shown here is derived from an EMBL/GenBank/DDBJ whole genome shotgun (WGS) entry which is preliminary data.</text>
</comment>
<evidence type="ECO:0000313" key="3">
    <source>
        <dbReference type="Proteomes" id="UP000593567"/>
    </source>
</evidence>
<dbReference type="Proteomes" id="UP000593567">
    <property type="component" value="Unassembled WGS sequence"/>
</dbReference>
<reference evidence="2" key="1">
    <citation type="submission" date="2020-06" db="EMBL/GenBank/DDBJ databases">
        <title>Draft genome of Bugula neritina, a colonial animal packing powerful symbionts and potential medicines.</title>
        <authorList>
            <person name="Rayko M."/>
        </authorList>
    </citation>
    <scope>NUCLEOTIDE SEQUENCE [LARGE SCALE GENOMIC DNA]</scope>
    <source>
        <strain evidence="2">Kwan_BN1</strain>
    </source>
</reference>
<gene>
    <name evidence="2" type="ORF">EB796_014701</name>
</gene>
<protein>
    <submittedName>
        <fullName evidence="2">Uncharacterized protein</fullName>
    </submittedName>
</protein>